<evidence type="ECO:0000256" key="3">
    <source>
        <dbReference type="ARBA" id="ARBA00022833"/>
    </source>
</evidence>
<keyword evidence="4" id="KW-0456">Lyase</keyword>
<dbReference type="PANTHER" id="PTHR33337">
    <property type="entry name" value="GFA DOMAIN-CONTAINING PROTEIN"/>
    <property type="match status" value="1"/>
</dbReference>
<dbReference type="GO" id="GO:0046872">
    <property type="term" value="F:metal ion binding"/>
    <property type="evidence" value="ECO:0007669"/>
    <property type="project" value="UniProtKB-KW"/>
</dbReference>
<dbReference type="InterPro" id="IPR011057">
    <property type="entry name" value="Mss4-like_sf"/>
</dbReference>
<dbReference type="AlphaFoldDB" id="A0A432GB70"/>
<dbReference type="PROSITE" id="PS51891">
    <property type="entry name" value="CENP_V_GFA"/>
    <property type="match status" value="1"/>
</dbReference>
<dbReference type="GO" id="GO:0016846">
    <property type="term" value="F:carbon-sulfur lyase activity"/>
    <property type="evidence" value="ECO:0007669"/>
    <property type="project" value="InterPro"/>
</dbReference>
<dbReference type="InterPro" id="IPR006913">
    <property type="entry name" value="CENP-V/GFA"/>
</dbReference>
<evidence type="ECO:0000313" key="6">
    <source>
        <dbReference type="EMBL" id="RTZ78607.1"/>
    </source>
</evidence>
<evidence type="ECO:0000256" key="2">
    <source>
        <dbReference type="ARBA" id="ARBA00022723"/>
    </source>
</evidence>
<accession>A0A432GB70</accession>
<keyword evidence="3" id="KW-0862">Zinc</keyword>
<comment type="caution">
    <text evidence="7">The sequence shown here is derived from an EMBL/GenBank/DDBJ whole genome shotgun (WGS) entry which is preliminary data.</text>
</comment>
<protein>
    <submittedName>
        <fullName evidence="7">GFA family protein</fullName>
    </submittedName>
</protein>
<keyword evidence="2" id="KW-0479">Metal-binding</keyword>
<evidence type="ECO:0000256" key="4">
    <source>
        <dbReference type="ARBA" id="ARBA00023239"/>
    </source>
</evidence>
<evidence type="ECO:0000313" key="8">
    <source>
        <dbReference type="Proteomes" id="UP000286732"/>
    </source>
</evidence>
<dbReference type="EMBL" id="QNZM01000143">
    <property type="protein sequence ID" value="RTZ80828.1"/>
    <property type="molecule type" value="Genomic_DNA"/>
</dbReference>
<dbReference type="Pfam" id="PF04828">
    <property type="entry name" value="GFA"/>
    <property type="match status" value="1"/>
</dbReference>
<comment type="similarity">
    <text evidence="1">Belongs to the Gfa family.</text>
</comment>
<organism evidence="7 8">
    <name type="scientific">SAR324 cluster bacterium</name>
    <dbReference type="NCBI Taxonomy" id="2024889"/>
    <lineage>
        <taxon>Bacteria</taxon>
        <taxon>Deltaproteobacteria</taxon>
        <taxon>SAR324 cluster</taxon>
    </lineage>
</organism>
<feature type="domain" description="CENP-V/GFA" evidence="5">
    <location>
        <begin position="2"/>
        <end position="119"/>
    </location>
</feature>
<dbReference type="Proteomes" id="UP000286732">
    <property type="component" value="Unassembled WGS sequence"/>
</dbReference>
<dbReference type="SUPFAM" id="SSF51316">
    <property type="entry name" value="Mss4-like"/>
    <property type="match status" value="1"/>
</dbReference>
<evidence type="ECO:0000256" key="1">
    <source>
        <dbReference type="ARBA" id="ARBA00005495"/>
    </source>
</evidence>
<sequence length="130" mass="14504">MIKGKCHCQTVKYESSNDSESAVFCHCQTCREINGSAFGSSAVVPRKGFEIISGKNSLVGYESSSGKKRFFCSNCGTHVYATSSKKPENIILRIGCIDGNHNIVPTHHIWTSQKASWYDITENIPMHEEW</sequence>
<evidence type="ECO:0000313" key="7">
    <source>
        <dbReference type="EMBL" id="RTZ80828.1"/>
    </source>
</evidence>
<reference evidence="8 9" key="1">
    <citation type="submission" date="2018-06" db="EMBL/GenBank/DDBJ databases">
        <title>Combined omics and stable isotope probing to characterize newly discovered Mariana Back-Arc vent microbial communities.</title>
        <authorList>
            <person name="Trembath-Reichert E."/>
            <person name="Huber J.A."/>
        </authorList>
    </citation>
    <scope>NUCLEOTIDE SEQUENCE [LARGE SCALE GENOMIC DNA]</scope>
    <source>
        <strain evidence="6">MAG 63_1</strain>
        <strain evidence="7">MAG 63_2</strain>
    </source>
</reference>
<dbReference type="Gene3D" id="3.90.1590.10">
    <property type="entry name" value="glutathione-dependent formaldehyde- activating enzyme (gfa)"/>
    <property type="match status" value="1"/>
</dbReference>
<evidence type="ECO:0000313" key="9">
    <source>
        <dbReference type="Proteomes" id="UP000286801"/>
    </source>
</evidence>
<name>A0A432GB70_9DELT</name>
<dbReference type="EMBL" id="QNZL01000196">
    <property type="protein sequence ID" value="RTZ78607.1"/>
    <property type="molecule type" value="Genomic_DNA"/>
</dbReference>
<dbReference type="Proteomes" id="UP000286801">
    <property type="component" value="Unassembled WGS sequence"/>
</dbReference>
<dbReference type="PANTHER" id="PTHR33337:SF40">
    <property type="entry name" value="CENP-V_GFA DOMAIN-CONTAINING PROTEIN-RELATED"/>
    <property type="match status" value="1"/>
</dbReference>
<proteinExistence type="inferred from homology"/>
<evidence type="ECO:0000259" key="5">
    <source>
        <dbReference type="PROSITE" id="PS51891"/>
    </source>
</evidence>
<gene>
    <name evidence="6" type="ORF">DSY97_07185</name>
    <name evidence="7" type="ORF">DSY98_03740</name>
</gene>